<keyword evidence="8" id="KW-1185">Reference proteome</keyword>
<dbReference type="GO" id="GO:0004140">
    <property type="term" value="F:dephospho-CoA kinase activity"/>
    <property type="evidence" value="ECO:0007669"/>
    <property type="project" value="UniProtKB-UniRule"/>
</dbReference>
<dbReference type="PANTHER" id="PTHR10695">
    <property type="entry name" value="DEPHOSPHO-COA KINASE-RELATED"/>
    <property type="match status" value="1"/>
</dbReference>
<accession>A0A4R3JLC5</accession>
<dbReference type="GO" id="GO:0005524">
    <property type="term" value="F:ATP binding"/>
    <property type="evidence" value="ECO:0007669"/>
    <property type="project" value="UniProtKB-UniRule"/>
</dbReference>
<keyword evidence="5" id="KW-0963">Cytoplasm</keyword>
<proteinExistence type="inferred from homology"/>
<evidence type="ECO:0000256" key="6">
    <source>
        <dbReference type="NCBIfam" id="TIGR00152"/>
    </source>
</evidence>
<comment type="caution">
    <text evidence="7">The sequence shown here is derived from an EMBL/GenBank/DDBJ whole genome shotgun (WGS) entry which is preliminary data.</text>
</comment>
<dbReference type="Gene3D" id="3.40.50.300">
    <property type="entry name" value="P-loop containing nucleotide triphosphate hydrolases"/>
    <property type="match status" value="1"/>
</dbReference>
<organism evidence="7 8">
    <name type="scientific">Primorskyibacter sedentarius</name>
    <dbReference type="NCBI Taxonomy" id="745311"/>
    <lineage>
        <taxon>Bacteria</taxon>
        <taxon>Pseudomonadati</taxon>
        <taxon>Pseudomonadota</taxon>
        <taxon>Alphaproteobacteria</taxon>
        <taxon>Rhodobacterales</taxon>
        <taxon>Roseobacteraceae</taxon>
        <taxon>Primorskyibacter</taxon>
    </lineage>
</organism>
<comment type="catalytic activity">
    <reaction evidence="5">
        <text>3'-dephospho-CoA + ATP = ADP + CoA + H(+)</text>
        <dbReference type="Rhea" id="RHEA:18245"/>
        <dbReference type="ChEBI" id="CHEBI:15378"/>
        <dbReference type="ChEBI" id="CHEBI:30616"/>
        <dbReference type="ChEBI" id="CHEBI:57287"/>
        <dbReference type="ChEBI" id="CHEBI:57328"/>
        <dbReference type="ChEBI" id="CHEBI:456216"/>
        <dbReference type="EC" id="2.7.1.24"/>
    </reaction>
</comment>
<evidence type="ECO:0000256" key="3">
    <source>
        <dbReference type="ARBA" id="ARBA00022840"/>
    </source>
</evidence>
<dbReference type="PROSITE" id="PS51219">
    <property type="entry name" value="DPCK"/>
    <property type="match status" value="1"/>
</dbReference>
<feature type="binding site" evidence="5">
    <location>
        <begin position="12"/>
        <end position="17"/>
    </location>
    <ligand>
        <name>ATP</name>
        <dbReference type="ChEBI" id="CHEBI:30616"/>
    </ligand>
</feature>
<protein>
    <recommendedName>
        <fullName evidence="5 6">Dephospho-CoA kinase</fullName>
        <ecNumber evidence="5 6">2.7.1.24</ecNumber>
    </recommendedName>
    <alternativeName>
        <fullName evidence="5">Dephosphocoenzyme A kinase</fullName>
    </alternativeName>
</protein>
<dbReference type="HAMAP" id="MF_00376">
    <property type="entry name" value="Dephospho_CoA_kinase"/>
    <property type="match status" value="1"/>
</dbReference>
<keyword evidence="4 5" id="KW-0173">Coenzyme A biosynthesis</keyword>
<dbReference type="GO" id="GO:0005737">
    <property type="term" value="C:cytoplasm"/>
    <property type="evidence" value="ECO:0007669"/>
    <property type="project" value="UniProtKB-SubCell"/>
</dbReference>
<sequence>MSFRLGLTGSIGMGKSTTAAMFADEGCAVWDADAAVHRLYSGAAVPAVGAVFPNAIVDGTVSREALKQIISSDSEALGKLEAIIHPLVRQDRARFAREAEADILVFDIPLLFETGSRDEFDAVTCVTVSPEIQRERVLARGTMTQAQFEMILAKQMPITENVALSDYVVVTDTVDHARTQVRDVVADIKRRMADA</sequence>
<evidence type="ECO:0000256" key="5">
    <source>
        <dbReference type="HAMAP-Rule" id="MF_00376"/>
    </source>
</evidence>
<dbReference type="EMBL" id="SLZU01000002">
    <property type="protein sequence ID" value="TCS66380.1"/>
    <property type="molecule type" value="Genomic_DNA"/>
</dbReference>
<keyword evidence="3 5" id="KW-0067">ATP-binding</keyword>
<comment type="subcellular location">
    <subcellularLocation>
        <location evidence="5">Cytoplasm</location>
    </subcellularLocation>
</comment>
<evidence type="ECO:0000313" key="7">
    <source>
        <dbReference type="EMBL" id="TCS66380.1"/>
    </source>
</evidence>
<dbReference type="SUPFAM" id="SSF52540">
    <property type="entry name" value="P-loop containing nucleoside triphosphate hydrolases"/>
    <property type="match status" value="1"/>
</dbReference>
<dbReference type="Proteomes" id="UP000295696">
    <property type="component" value="Unassembled WGS sequence"/>
</dbReference>
<dbReference type="Pfam" id="PF01121">
    <property type="entry name" value="CoaE"/>
    <property type="match status" value="1"/>
</dbReference>
<dbReference type="PANTHER" id="PTHR10695:SF46">
    <property type="entry name" value="BIFUNCTIONAL COENZYME A SYNTHASE-RELATED"/>
    <property type="match status" value="1"/>
</dbReference>
<comment type="similarity">
    <text evidence="1 5">Belongs to the CoaE family.</text>
</comment>
<dbReference type="RefSeq" id="WP_132242405.1">
    <property type="nucleotide sequence ID" value="NZ_SLZU01000002.1"/>
</dbReference>
<keyword evidence="2 5" id="KW-0547">Nucleotide-binding</keyword>
<dbReference type="InterPro" id="IPR001977">
    <property type="entry name" value="Depp_CoAkinase"/>
</dbReference>
<dbReference type="EC" id="2.7.1.24" evidence="5 6"/>
<evidence type="ECO:0000256" key="2">
    <source>
        <dbReference type="ARBA" id="ARBA00022741"/>
    </source>
</evidence>
<evidence type="ECO:0000256" key="1">
    <source>
        <dbReference type="ARBA" id="ARBA00009018"/>
    </source>
</evidence>
<comment type="pathway">
    <text evidence="5">Cofactor biosynthesis; coenzyme A biosynthesis; CoA from (R)-pantothenate: step 5/5.</text>
</comment>
<dbReference type="UniPathway" id="UPA00241">
    <property type="reaction ID" value="UER00356"/>
</dbReference>
<keyword evidence="5" id="KW-0808">Transferase</keyword>
<dbReference type="GO" id="GO:0015937">
    <property type="term" value="P:coenzyme A biosynthetic process"/>
    <property type="evidence" value="ECO:0007669"/>
    <property type="project" value="UniProtKB-UniRule"/>
</dbReference>
<keyword evidence="5 7" id="KW-0418">Kinase</keyword>
<evidence type="ECO:0000313" key="8">
    <source>
        <dbReference type="Proteomes" id="UP000295696"/>
    </source>
</evidence>
<dbReference type="NCBIfam" id="TIGR00152">
    <property type="entry name" value="dephospho-CoA kinase"/>
    <property type="match status" value="1"/>
</dbReference>
<dbReference type="AlphaFoldDB" id="A0A4R3JLC5"/>
<evidence type="ECO:0000256" key="4">
    <source>
        <dbReference type="ARBA" id="ARBA00022993"/>
    </source>
</evidence>
<comment type="function">
    <text evidence="5">Catalyzes the phosphorylation of the 3'-hydroxyl group of dephosphocoenzyme A to form coenzyme A.</text>
</comment>
<dbReference type="CDD" id="cd02022">
    <property type="entry name" value="DPCK"/>
    <property type="match status" value="1"/>
</dbReference>
<name>A0A4R3JLC5_9RHOB</name>
<reference evidence="7 8" key="1">
    <citation type="submission" date="2019-03" db="EMBL/GenBank/DDBJ databases">
        <title>Genomic Encyclopedia of Type Strains, Phase IV (KMG-IV): sequencing the most valuable type-strain genomes for metagenomic binning, comparative biology and taxonomic classification.</title>
        <authorList>
            <person name="Goeker M."/>
        </authorList>
    </citation>
    <scope>NUCLEOTIDE SEQUENCE [LARGE SCALE GENOMIC DNA]</scope>
    <source>
        <strain evidence="7 8">DSM 104836</strain>
    </source>
</reference>
<dbReference type="InterPro" id="IPR027417">
    <property type="entry name" value="P-loop_NTPase"/>
</dbReference>
<dbReference type="OrthoDB" id="9812943at2"/>
<gene>
    <name evidence="5" type="primary">coaE</name>
    <name evidence="7" type="ORF">EDD52_102197</name>
</gene>